<accession>A0ACC2PG05</accession>
<name>A0ACC2PG05_9HYME</name>
<sequence length="115" mass="12315">MAKAIALEKGIEDDEFSESCVKGCGYALGFLATLVLAALLTLAAFQHFQKGNVASGLEKDDVGVCLACQDICNKVGYPIYTGVCEVSEGFPKCECVMPPFLNTPSEIRPISYEVL</sequence>
<proteinExistence type="predicted"/>
<protein>
    <submittedName>
        <fullName evidence="1">Uncharacterized protein</fullName>
    </submittedName>
</protein>
<gene>
    <name evidence="1" type="ORF">QAD02_018302</name>
</gene>
<evidence type="ECO:0000313" key="1">
    <source>
        <dbReference type="EMBL" id="KAJ8682510.1"/>
    </source>
</evidence>
<reference evidence="1" key="1">
    <citation type="submission" date="2023-04" db="EMBL/GenBank/DDBJ databases">
        <title>A chromosome-level genome assembly of the parasitoid wasp Eretmocerus hayati.</title>
        <authorList>
            <person name="Zhong Y."/>
            <person name="Liu S."/>
            <person name="Liu Y."/>
        </authorList>
    </citation>
    <scope>NUCLEOTIDE SEQUENCE</scope>
    <source>
        <strain evidence="1">ZJU_SS_LIU_2023</strain>
    </source>
</reference>
<dbReference type="EMBL" id="CM056741">
    <property type="protein sequence ID" value="KAJ8682510.1"/>
    <property type="molecule type" value="Genomic_DNA"/>
</dbReference>
<keyword evidence="2" id="KW-1185">Reference proteome</keyword>
<organism evidence="1 2">
    <name type="scientific">Eretmocerus hayati</name>
    <dbReference type="NCBI Taxonomy" id="131215"/>
    <lineage>
        <taxon>Eukaryota</taxon>
        <taxon>Metazoa</taxon>
        <taxon>Ecdysozoa</taxon>
        <taxon>Arthropoda</taxon>
        <taxon>Hexapoda</taxon>
        <taxon>Insecta</taxon>
        <taxon>Pterygota</taxon>
        <taxon>Neoptera</taxon>
        <taxon>Endopterygota</taxon>
        <taxon>Hymenoptera</taxon>
        <taxon>Apocrita</taxon>
        <taxon>Proctotrupomorpha</taxon>
        <taxon>Chalcidoidea</taxon>
        <taxon>Aphelinidae</taxon>
        <taxon>Aphelininae</taxon>
        <taxon>Eretmocerus</taxon>
    </lineage>
</organism>
<evidence type="ECO:0000313" key="2">
    <source>
        <dbReference type="Proteomes" id="UP001239111"/>
    </source>
</evidence>
<dbReference type="Proteomes" id="UP001239111">
    <property type="component" value="Chromosome 1"/>
</dbReference>
<comment type="caution">
    <text evidence="1">The sequence shown here is derived from an EMBL/GenBank/DDBJ whole genome shotgun (WGS) entry which is preliminary data.</text>
</comment>